<proteinExistence type="predicted"/>
<reference evidence="1" key="1">
    <citation type="submission" date="2022-07" db="EMBL/GenBank/DDBJ databases">
        <title>Draft genome sequence of Zalerion maritima ATCC 34329, a (micro)plastics degrading marine fungus.</title>
        <authorList>
            <person name="Paco A."/>
            <person name="Goncalves M.F.M."/>
            <person name="Rocha-Santos T.A.P."/>
            <person name="Alves A."/>
        </authorList>
    </citation>
    <scope>NUCLEOTIDE SEQUENCE</scope>
    <source>
        <strain evidence="1">ATCC 34329</strain>
    </source>
</reference>
<name>A0AAD5RG45_9PEZI</name>
<dbReference type="AlphaFoldDB" id="A0AAD5RG45"/>
<sequence>MDEGIGTHLVQFFHAGADTWHQLQGTLLSPIGLHFWAELLVILVPLRACTTRATWARRSIRQGGMIPQFPAQWTIHRRTCKVMERRWIMYSTSLHGYNDMSRVGMGKGRWKGTNSGIVGYKLILDYHFARSDGTRKGKYFSVRTHNPFKGTNLEKKWLFIIIGEKAAQIRVQSLNVKVRETIGGSSDASQWLGVIPSTHTQSIVFVSHAFLRFLNFKRVDVHATWADGEVLKFARTFVAYF</sequence>
<comment type="caution">
    <text evidence="1">The sequence shown here is derived from an EMBL/GenBank/DDBJ whole genome shotgun (WGS) entry which is preliminary data.</text>
</comment>
<evidence type="ECO:0000313" key="2">
    <source>
        <dbReference type="Proteomes" id="UP001201980"/>
    </source>
</evidence>
<gene>
    <name evidence="1" type="ORF">MKZ38_010044</name>
</gene>
<protein>
    <submittedName>
        <fullName evidence="1">Uncharacterized protein</fullName>
    </submittedName>
</protein>
<evidence type="ECO:0000313" key="1">
    <source>
        <dbReference type="EMBL" id="KAJ2892298.1"/>
    </source>
</evidence>
<keyword evidence="2" id="KW-1185">Reference proteome</keyword>
<accession>A0AAD5RG45</accession>
<dbReference type="Proteomes" id="UP001201980">
    <property type="component" value="Unassembled WGS sequence"/>
</dbReference>
<organism evidence="1 2">
    <name type="scientific">Zalerion maritima</name>
    <dbReference type="NCBI Taxonomy" id="339359"/>
    <lineage>
        <taxon>Eukaryota</taxon>
        <taxon>Fungi</taxon>
        <taxon>Dikarya</taxon>
        <taxon>Ascomycota</taxon>
        <taxon>Pezizomycotina</taxon>
        <taxon>Sordariomycetes</taxon>
        <taxon>Lulworthiomycetidae</taxon>
        <taxon>Lulworthiales</taxon>
        <taxon>Lulworthiaceae</taxon>
        <taxon>Zalerion</taxon>
    </lineage>
</organism>
<dbReference type="EMBL" id="JAKWBI020000840">
    <property type="protein sequence ID" value="KAJ2892298.1"/>
    <property type="molecule type" value="Genomic_DNA"/>
</dbReference>